<sequence length="450" mass="52311">MNTFAKLATQKSHSLRQSLTKRNFSQHSFKENPIIFNKINEFYVIKGKERVVGLWLLGVSATVFSMIILGGYTRLTRSGLSMVKWHPHRVGLPKNNEEWEAEFDEYKKFPEWYLVNQHKGMDVEGFKQIYFIEWAHRILGRAIGGVFMGPLAYFWIRGYLQPRMKRNLLLLLGFGAFQGFAGWWMVKSGLVNKEQTKELDKTPNVSPYRLTFHAYNAYIIYGVLFWMSLHLLRRPQEAMITMKNMADHNAMRKILGRAAHGLFPIVLLTGFFTAGIQGRFAVNTFPKVGPHWFYNSNHFNWDIPFWKNFTENKLVVQVTHRTLAVIFSLLAIKSIVEVNKLANLSPIARKSFYFFISAIILQVLIGMHVVWFPNPVPLANSHQAGAVTLLTALLFAMHTCRKVDPRHIKNLLGKMRVEDPQGFHNMMQKFNKHTMSKKEYEYAKKEFMQK</sequence>
<feature type="transmembrane region" description="Helical" evidence="12">
    <location>
        <begin position="138"/>
        <end position="156"/>
    </location>
</feature>
<protein>
    <recommendedName>
        <fullName evidence="15">Cytochrome c oxidase assembly protein COX15</fullName>
    </recommendedName>
</protein>
<evidence type="ECO:0000313" key="14">
    <source>
        <dbReference type="Proteomes" id="UP000785679"/>
    </source>
</evidence>
<keyword evidence="5 12" id="KW-1133">Transmembrane helix</keyword>
<dbReference type="GO" id="GO:0005743">
    <property type="term" value="C:mitochondrial inner membrane"/>
    <property type="evidence" value="ECO:0007669"/>
    <property type="project" value="TreeGrafter"/>
</dbReference>
<feature type="transmembrane region" description="Helical" evidence="12">
    <location>
        <begin position="52"/>
        <end position="72"/>
    </location>
</feature>
<keyword evidence="3 12" id="KW-0812">Transmembrane</keyword>
<evidence type="ECO:0000256" key="11">
    <source>
        <dbReference type="ARBA" id="ARBA00048044"/>
    </source>
</evidence>
<keyword evidence="14" id="KW-1185">Reference proteome</keyword>
<evidence type="ECO:0000256" key="10">
    <source>
        <dbReference type="ARBA" id="ARBA00044501"/>
    </source>
</evidence>
<dbReference type="Proteomes" id="UP000785679">
    <property type="component" value="Unassembled WGS sequence"/>
</dbReference>
<dbReference type="GO" id="GO:0046872">
    <property type="term" value="F:metal ion binding"/>
    <property type="evidence" value="ECO:0007669"/>
    <property type="project" value="UniProtKB-KW"/>
</dbReference>
<dbReference type="GO" id="GO:0016653">
    <property type="term" value="F:oxidoreductase activity, acting on NAD(P)H, heme protein as acceptor"/>
    <property type="evidence" value="ECO:0007669"/>
    <property type="project" value="TreeGrafter"/>
</dbReference>
<organism evidence="13 14">
    <name type="scientific">Halteria grandinella</name>
    <dbReference type="NCBI Taxonomy" id="5974"/>
    <lineage>
        <taxon>Eukaryota</taxon>
        <taxon>Sar</taxon>
        <taxon>Alveolata</taxon>
        <taxon>Ciliophora</taxon>
        <taxon>Intramacronucleata</taxon>
        <taxon>Spirotrichea</taxon>
        <taxon>Stichotrichia</taxon>
        <taxon>Sporadotrichida</taxon>
        <taxon>Halteriidae</taxon>
        <taxon>Halteria</taxon>
    </lineage>
</organism>
<dbReference type="PANTHER" id="PTHR23289">
    <property type="entry name" value="CYTOCHROME C OXIDASE ASSEMBLY PROTEIN COX15"/>
    <property type="match status" value="1"/>
</dbReference>
<dbReference type="OrthoDB" id="1726137at2759"/>
<feature type="transmembrane region" description="Helical" evidence="12">
    <location>
        <begin position="168"/>
        <end position="186"/>
    </location>
</feature>
<evidence type="ECO:0000256" key="4">
    <source>
        <dbReference type="ARBA" id="ARBA00022723"/>
    </source>
</evidence>
<keyword evidence="9 12" id="KW-0472">Membrane</keyword>
<comment type="cofactor">
    <cofactor evidence="1">
        <name>heme b</name>
        <dbReference type="ChEBI" id="CHEBI:60344"/>
    </cofactor>
</comment>
<evidence type="ECO:0000313" key="13">
    <source>
        <dbReference type="EMBL" id="TNV74039.1"/>
    </source>
</evidence>
<dbReference type="InterPro" id="IPR023754">
    <property type="entry name" value="HemeA_Synthase_type2"/>
</dbReference>
<comment type="pathway">
    <text evidence="10">Porphyrin-containing compound metabolism; heme A biosynthesis; heme A from heme O: step 1/1.</text>
</comment>
<comment type="catalytic activity">
    <reaction evidence="11">
        <text>Fe(II)-heme o + 2 A + H2O = Fe(II)-heme a + 2 AH2</text>
        <dbReference type="Rhea" id="RHEA:63388"/>
        <dbReference type="ChEBI" id="CHEBI:13193"/>
        <dbReference type="ChEBI" id="CHEBI:15377"/>
        <dbReference type="ChEBI" id="CHEBI:17499"/>
        <dbReference type="ChEBI" id="CHEBI:60530"/>
        <dbReference type="ChEBI" id="CHEBI:61715"/>
        <dbReference type="EC" id="1.17.99.9"/>
    </reaction>
    <physiologicalReaction direction="left-to-right" evidence="11">
        <dbReference type="Rhea" id="RHEA:63389"/>
    </physiologicalReaction>
</comment>
<keyword evidence="6" id="KW-0560">Oxidoreductase</keyword>
<gene>
    <name evidence="13" type="ORF">FGO68_gene1568</name>
</gene>
<name>A0A8J8NG13_HALGN</name>
<evidence type="ECO:0000256" key="9">
    <source>
        <dbReference type="ARBA" id="ARBA00023136"/>
    </source>
</evidence>
<feature type="transmembrane region" description="Helical" evidence="12">
    <location>
        <begin position="254"/>
        <end position="276"/>
    </location>
</feature>
<feature type="transmembrane region" description="Helical" evidence="12">
    <location>
        <begin position="314"/>
        <end position="332"/>
    </location>
</feature>
<dbReference type="GO" id="GO:0120547">
    <property type="term" value="F:heme A synthase activity"/>
    <property type="evidence" value="ECO:0007669"/>
    <property type="project" value="UniProtKB-EC"/>
</dbReference>
<evidence type="ECO:0000256" key="8">
    <source>
        <dbReference type="ARBA" id="ARBA00023133"/>
    </source>
</evidence>
<dbReference type="InterPro" id="IPR003780">
    <property type="entry name" value="COX15/CtaA_fam"/>
</dbReference>
<proteinExistence type="predicted"/>
<evidence type="ECO:0008006" key="15">
    <source>
        <dbReference type="Google" id="ProtNLM"/>
    </source>
</evidence>
<dbReference type="AlphaFoldDB" id="A0A8J8NG13"/>
<evidence type="ECO:0000256" key="6">
    <source>
        <dbReference type="ARBA" id="ARBA00023002"/>
    </source>
</evidence>
<accession>A0A8J8NG13</accession>
<feature type="transmembrane region" description="Helical" evidence="12">
    <location>
        <begin position="352"/>
        <end position="371"/>
    </location>
</feature>
<reference evidence="13" key="1">
    <citation type="submission" date="2019-06" db="EMBL/GenBank/DDBJ databases">
        <authorList>
            <person name="Zheng W."/>
        </authorList>
    </citation>
    <scope>NUCLEOTIDE SEQUENCE</scope>
    <source>
        <strain evidence="13">QDHG01</strain>
    </source>
</reference>
<evidence type="ECO:0000256" key="3">
    <source>
        <dbReference type="ARBA" id="ARBA00022692"/>
    </source>
</evidence>
<dbReference type="GO" id="GO:0006784">
    <property type="term" value="P:heme A biosynthetic process"/>
    <property type="evidence" value="ECO:0007669"/>
    <property type="project" value="InterPro"/>
</dbReference>
<evidence type="ECO:0000256" key="5">
    <source>
        <dbReference type="ARBA" id="ARBA00022989"/>
    </source>
</evidence>
<evidence type="ECO:0000256" key="2">
    <source>
        <dbReference type="ARBA" id="ARBA00004141"/>
    </source>
</evidence>
<feature type="transmembrane region" description="Helical" evidence="12">
    <location>
        <begin position="215"/>
        <end position="233"/>
    </location>
</feature>
<dbReference type="Pfam" id="PF02628">
    <property type="entry name" value="COX15-CtaA"/>
    <property type="match status" value="1"/>
</dbReference>
<comment type="subcellular location">
    <subcellularLocation>
        <location evidence="2">Membrane</location>
        <topology evidence="2">Multi-pass membrane protein</topology>
    </subcellularLocation>
</comment>
<dbReference type="EMBL" id="RRYP01017597">
    <property type="protein sequence ID" value="TNV74039.1"/>
    <property type="molecule type" value="Genomic_DNA"/>
</dbReference>
<keyword evidence="7" id="KW-0408">Iron</keyword>
<keyword evidence="4" id="KW-0479">Metal-binding</keyword>
<evidence type="ECO:0000256" key="1">
    <source>
        <dbReference type="ARBA" id="ARBA00001970"/>
    </source>
</evidence>
<dbReference type="PANTHER" id="PTHR23289:SF2">
    <property type="entry name" value="CYTOCHROME C OXIDASE ASSEMBLY PROTEIN COX15 HOMOLOG"/>
    <property type="match status" value="1"/>
</dbReference>
<evidence type="ECO:0000256" key="12">
    <source>
        <dbReference type="SAM" id="Phobius"/>
    </source>
</evidence>
<feature type="transmembrane region" description="Helical" evidence="12">
    <location>
        <begin position="383"/>
        <end position="400"/>
    </location>
</feature>
<keyword evidence="8" id="KW-0350">Heme biosynthesis</keyword>
<evidence type="ECO:0000256" key="7">
    <source>
        <dbReference type="ARBA" id="ARBA00023004"/>
    </source>
</evidence>
<comment type="caution">
    <text evidence="13">The sequence shown here is derived from an EMBL/GenBank/DDBJ whole genome shotgun (WGS) entry which is preliminary data.</text>
</comment>